<dbReference type="PRINTS" id="PR00207">
    <property type="entry name" value="FLAGELLIN"/>
</dbReference>
<feature type="domain" description="Flagellin N-terminal" evidence="2">
    <location>
        <begin position="3"/>
        <end position="139"/>
    </location>
</feature>
<dbReference type="Gene3D" id="1.20.1330.10">
    <property type="entry name" value="f41 fragment of flagellin, N-terminal domain"/>
    <property type="match status" value="1"/>
</dbReference>
<feature type="domain" description="Flagellin C-terminal" evidence="3">
    <location>
        <begin position="326"/>
        <end position="411"/>
    </location>
</feature>
<dbReference type="GO" id="GO:0009288">
    <property type="term" value="C:bacterial-type flagellum"/>
    <property type="evidence" value="ECO:0007669"/>
    <property type="project" value="InterPro"/>
</dbReference>
<name>W1WSY0_9ZZZZ</name>
<sequence length="412" mass="43198">MIINHNMNALNAHRNMTGNTTQAGKSMEKLSSGLRINRAGDDAAGLAISEKMRGQIRGLDQASRNSQDGISMIQTAEGALTETHSILQRMRELSVQSANDTNTVDDRQNIQDEMNQLGEEIDRIANTTEFNTKKLLNGKMGEAQTSTTGTIENKGSLATAASSTTTLTGLTDKNGNNLGLSVGDVITTTWSVGGTQQTVTLTVSSTSNLEDLTDAIAANGTVASASTASGGITITSAAAGTAGQINGFSIEVKSAAGTRKEAASNALSSFEKGTQAKDARDDGSANLQIGANEGQKLNLSIGDMRATTLGVSNLQVGTQSQANTAIKVLDEATKTVSSERSKLGAAQNRLEHTINNLGTSSENLTSAESRVRDVDMAKEMMNFSKNNILQQAAQSMLAQANQQPQNVLSLLR</sequence>
<dbReference type="EMBL" id="AZMM01018499">
    <property type="protein sequence ID" value="ETJ19574.1"/>
    <property type="molecule type" value="Genomic_DNA"/>
</dbReference>
<reference evidence="4" key="1">
    <citation type="submission" date="2013-12" db="EMBL/GenBank/DDBJ databases">
        <title>A Varibaculum cambriense genome reconstructed from a premature infant gut community with otherwise low bacterial novelty that shifts toward anaerobic metabolism during the third week of life.</title>
        <authorList>
            <person name="Brown C.T."/>
            <person name="Sharon I."/>
            <person name="Thomas B.C."/>
            <person name="Castelle C.J."/>
            <person name="Morowitz M.J."/>
            <person name="Banfield J.F."/>
        </authorList>
    </citation>
    <scope>NUCLEOTIDE SEQUENCE</scope>
</reference>
<dbReference type="InterPro" id="IPR001029">
    <property type="entry name" value="Flagellin_N"/>
</dbReference>
<dbReference type="InterPro" id="IPR042187">
    <property type="entry name" value="Flagellin_C_sub2"/>
</dbReference>
<dbReference type="Pfam" id="PF00669">
    <property type="entry name" value="Flagellin_N"/>
    <property type="match status" value="1"/>
</dbReference>
<evidence type="ECO:0000256" key="1">
    <source>
        <dbReference type="ARBA" id="ARBA00023143"/>
    </source>
</evidence>
<evidence type="ECO:0000313" key="4">
    <source>
        <dbReference type="EMBL" id="ETJ19574.1"/>
    </source>
</evidence>
<dbReference type="InterPro" id="IPR001492">
    <property type="entry name" value="Flagellin"/>
</dbReference>
<gene>
    <name evidence="4" type="ORF">Q604_UNBC18499G0012</name>
</gene>
<comment type="caution">
    <text evidence="4">The sequence shown here is derived from an EMBL/GenBank/DDBJ whole genome shotgun (WGS) entry which is preliminary data.</text>
</comment>
<accession>W1WSY0</accession>
<evidence type="ECO:0000259" key="3">
    <source>
        <dbReference type="Pfam" id="PF00700"/>
    </source>
</evidence>
<dbReference type="GO" id="GO:0005198">
    <property type="term" value="F:structural molecule activity"/>
    <property type="evidence" value="ECO:0007669"/>
    <property type="project" value="InterPro"/>
</dbReference>
<proteinExistence type="predicted"/>
<evidence type="ECO:0008006" key="5">
    <source>
        <dbReference type="Google" id="ProtNLM"/>
    </source>
</evidence>
<dbReference type="Pfam" id="PF00700">
    <property type="entry name" value="Flagellin_C"/>
    <property type="match status" value="1"/>
</dbReference>
<dbReference type="Gene3D" id="3.30.70.2120">
    <property type="match status" value="1"/>
</dbReference>
<dbReference type="AlphaFoldDB" id="W1WSY0"/>
<dbReference type="SUPFAM" id="SSF64518">
    <property type="entry name" value="Phase 1 flagellin"/>
    <property type="match status" value="1"/>
</dbReference>
<evidence type="ECO:0000259" key="2">
    <source>
        <dbReference type="Pfam" id="PF00669"/>
    </source>
</evidence>
<dbReference type="PANTHER" id="PTHR42792">
    <property type="entry name" value="FLAGELLIN"/>
    <property type="match status" value="1"/>
</dbReference>
<organism evidence="4">
    <name type="scientific">human gut metagenome</name>
    <dbReference type="NCBI Taxonomy" id="408170"/>
    <lineage>
        <taxon>unclassified sequences</taxon>
        <taxon>metagenomes</taxon>
        <taxon>organismal metagenomes</taxon>
    </lineage>
</organism>
<dbReference type="Gene3D" id="6.10.10.10">
    <property type="entry name" value="Flagellar export chaperone, C-terminal domain"/>
    <property type="match status" value="1"/>
</dbReference>
<dbReference type="PANTHER" id="PTHR42792:SF2">
    <property type="entry name" value="FLAGELLIN"/>
    <property type="match status" value="1"/>
</dbReference>
<dbReference type="InterPro" id="IPR046358">
    <property type="entry name" value="Flagellin_C"/>
</dbReference>
<protein>
    <recommendedName>
        <fullName evidence="5">Flagellin</fullName>
    </recommendedName>
</protein>
<keyword evidence="1" id="KW-0975">Bacterial flagellum</keyword>